<evidence type="ECO:0000313" key="2">
    <source>
        <dbReference type="EMBL" id="PTB48346.1"/>
    </source>
</evidence>
<accession>A0A2T3ZU70</accession>
<protein>
    <submittedName>
        <fullName evidence="2">Uncharacterized protein</fullName>
    </submittedName>
</protein>
<keyword evidence="1" id="KW-1133">Transmembrane helix</keyword>
<keyword evidence="3" id="KW-1185">Reference proteome</keyword>
<sequence>MAPVWGVMASAINAFAGVGRPLAENQVRLVGLVNFMFPRAGPLVTFGAQAFYMLLYGRA</sequence>
<organism evidence="2 3">
    <name type="scientific">Trichoderma harzianum CBS 226.95</name>
    <dbReference type="NCBI Taxonomy" id="983964"/>
    <lineage>
        <taxon>Eukaryota</taxon>
        <taxon>Fungi</taxon>
        <taxon>Dikarya</taxon>
        <taxon>Ascomycota</taxon>
        <taxon>Pezizomycotina</taxon>
        <taxon>Sordariomycetes</taxon>
        <taxon>Hypocreomycetidae</taxon>
        <taxon>Hypocreales</taxon>
        <taxon>Hypocreaceae</taxon>
        <taxon>Trichoderma</taxon>
    </lineage>
</organism>
<keyword evidence="1" id="KW-0812">Transmembrane</keyword>
<reference evidence="2 3" key="1">
    <citation type="submission" date="2016-07" db="EMBL/GenBank/DDBJ databases">
        <title>Multiple horizontal gene transfer events from other fungi enriched the ability of initially mycotrophic Trichoderma (Ascomycota) to feed on dead plant biomass.</title>
        <authorList>
            <consortium name="DOE Joint Genome Institute"/>
            <person name="Aerts A."/>
            <person name="Atanasova L."/>
            <person name="Chenthamara K."/>
            <person name="Zhang J."/>
            <person name="Grujic M."/>
            <person name="Henrissat B."/>
            <person name="Kuo A."/>
            <person name="Salamov A."/>
            <person name="Lipzen A."/>
            <person name="Labutti K."/>
            <person name="Barry K."/>
            <person name="Miao Y."/>
            <person name="Rahimi M.J."/>
            <person name="Shen Q."/>
            <person name="Grigoriev I.V."/>
            <person name="Kubicek C.P."/>
            <person name="Druzhinina I.S."/>
        </authorList>
    </citation>
    <scope>NUCLEOTIDE SEQUENCE [LARGE SCALE GENOMIC DNA]</scope>
    <source>
        <strain evidence="2 3">CBS 226.95</strain>
    </source>
</reference>
<evidence type="ECO:0000256" key="1">
    <source>
        <dbReference type="SAM" id="Phobius"/>
    </source>
</evidence>
<dbReference type="EMBL" id="KZ679700">
    <property type="protein sequence ID" value="PTB48346.1"/>
    <property type="molecule type" value="Genomic_DNA"/>
</dbReference>
<dbReference type="GeneID" id="36622049"/>
<dbReference type="RefSeq" id="XP_024768023.1">
    <property type="nucleotide sequence ID" value="XM_024913487.1"/>
</dbReference>
<evidence type="ECO:0000313" key="3">
    <source>
        <dbReference type="Proteomes" id="UP000241690"/>
    </source>
</evidence>
<feature type="transmembrane region" description="Helical" evidence="1">
    <location>
        <begin position="40"/>
        <end position="57"/>
    </location>
</feature>
<dbReference type="Proteomes" id="UP000241690">
    <property type="component" value="Unassembled WGS sequence"/>
</dbReference>
<keyword evidence="1" id="KW-0472">Membrane</keyword>
<dbReference type="AlphaFoldDB" id="A0A2T3ZU70"/>
<proteinExistence type="predicted"/>
<gene>
    <name evidence="2" type="ORF">M431DRAFT_21392</name>
</gene>
<name>A0A2T3ZU70_TRIHA</name>